<reference evidence="2" key="1">
    <citation type="journal article" date="2006" name="PLoS Biol.">
        <title>Macronuclear genome sequence of the ciliate Tetrahymena thermophila, a model eukaryote.</title>
        <authorList>
            <person name="Eisen J.A."/>
            <person name="Coyne R.S."/>
            <person name="Wu M."/>
            <person name="Wu D."/>
            <person name="Thiagarajan M."/>
            <person name="Wortman J.R."/>
            <person name="Badger J.H."/>
            <person name="Ren Q."/>
            <person name="Amedeo P."/>
            <person name="Jones K.M."/>
            <person name="Tallon L.J."/>
            <person name="Delcher A.L."/>
            <person name="Salzberg S.L."/>
            <person name="Silva J.C."/>
            <person name="Haas B.J."/>
            <person name="Majoros W.H."/>
            <person name="Farzad M."/>
            <person name="Carlton J.M."/>
            <person name="Smith R.K. Jr."/>
            <person name="Garg J."/>
            <person name="Pearlman R.E."/>
            <person name="Karrer K.M."/>
            <person name="Sun L."/>
            <person name="Manning G."/>
            <person name="Elde N.C."/>
            <person name="Turkewitz A.P."/>
            <person name="Asai D.J."/>
            <person name="Wilkes D.E."/>
            <person name="Wang Y."/>
            <person name="Cai H."/>
            <person name="Collins K."/>
            <person name="Stewart B.A."/>
            <person name="Lee S.R."/>
            <person name="Wilamowska K."/>
            <person name="Weinberg Z."/>
            <person name="Ruzzo W.L."/>
            <person name="Wloga D."/>
            <person name="Gaertig J."/>
            <person name="Frankel J."/>
            <person name="Tsao C.-C."/>
            <person name="Gorovsky M.A."/>
            <person name="Keeling P.J."/>
            <person name="Waller R.F."/>
            <person name="Patron N.J."/>
            <person name="Cherry J.M."/>
            <person name="Stover N.A."/>
            <person name="Krieger C.J."/>
            <person name="del Toro C."/>
            <person name="Ryder H.F."/>
            <person name="Williamson S.C."/>
            <person name="Barbeau R.A."/>
            <person name="Hamilton E.P."/>
            <person name="Orias E."/>
        </authorList>
    </citation>
    <scope>NUCLEOTIDE SEQUENCE [LARGE SCALE GENOMIC DNA]</scope>
    <source>
        <strain evidence="2">SB210</strain>
    </source>
</reference>
<dbReference type="EMBL" id="GG662706">
    <property type="protein sequence ID" value="EAR95219.2"/>
    <property type="molecule type" value="Genomic_DNA"/>
</dbReference>
<dbReference type="InParanoid" id="Q23FD4"/>
<evidence type="ECO:0000313" key="2">
    <source>
        <dbReference type="Proteomes" id="UP000009168"/>
    </source>
</evidence>
<name>Q23FD4_TETTS</name>
<evidence type="ECO:0000313" key="1">
    <source>
        <dbReference type="EMBL" id="EAR95219.2"/>
    </source>
</evidence>
<dbReference type="GeneID" id="7828281"/>
<keyword evidence="2" id="KW-1185">Reference proteome</keyword>
<dbReference type="Proteomes" id="UP000009168">
    <property type="component" value="Unassembled WGS sequence"/>
</dbReference>
<proteinExistence type="predicted"/>
<sequence length="467" mass="55264">MYCEEVLNTKDKQDILSLLKSVSFYEPKNVQTDLNLYQKLLQTRKNVLIRFFEGAFLQRQCFNYTLHEYKYLQECIANPKKILSQSQINQIIQVLESENQDNSYYLNELEKHANTDKQPLTFFDNSFFRSSSFQTIYLNEYHKQIANKMNHQAQNQVIQSLQLSKDLEETNQAVQAAPMNTIVQDTKVQNLVITLEEFSIVQKTMIKNSHKISYVSQIPSTTLNLKAYLKNLFQVIEVQISSELDLVSQREFLQFLQDNPFLQKLSANLASPIQNEILSTISNHPHLKYISLHVHSIDKRIKQIKQLKRLTIRPEMIYNVEEMINPQNIILQFEIKNIRFNQQVISILNKFPSVFLTCCNNFYTLAQTIFRDLTKQEQVNLMKYFLKASNLTIDSLFHLSQNEDFLRINNGTLDLKKGYFYLFMTKLLVDFERQLFIEIMKFVTFEIYYQSFMTFNPLIIYNDLFID</sequence>
<dbReference type="RefSeq" id="XP_001015464.2">
    <property type="nucleotide sequence ID" value="XM_001015464.3"/>
</dbReference>
<gene>
    <name evidence="1" type="ORF">TTHERM_00378830</name>
</gene>
<dbReference type="AlphaFoldDB" id="Q23FD4"/>
<organism evidence="1 2">
    <name type="scientific">Tetrahymena thermophila (strain SB210)</name>
    <dbReference type="NCBI Taxonomy" id="312017"/>
    <lineage>
        <taxon>Eukaryota</taxon>
        <taxon>Sar</taxon>
        <taxon>Alveolata</taxon>
        <taxon>Ciliophora</taxon>
        <taxon>Intramacronucleata</taxon>
        <taxon>Oligohymenophorea</taxon>
        <taxon>Hymenostomatida</taxon>
        <taxon>Tetrahymenina</taxon>
        <taxon>Tetrahymenidae</taxon>
        <taxon>Tetrahymena</taxon>
    </lineage>
</organism>
<protein>
    <submittedName>
        <fullName evidence="1">Uncharacterized protein</fullName>
    </submittedName>
</protein>
<accession>Q23FD4</accession>
<dbReference type="KEGG" id="tet:TTHERM_00378830"/>
<dbReference type="HOGENOM" id="CLU_549222_0_0_1"/>